<dbReference type="EMBL" id="JAEQNC010000014">
    <property type="protein sequence ID" value="MBL0374581.1"/>
    <property type="molecule type" value="Genomic_DNA"/>
</dbReference>
<dbReference type="Pfam" id="PF00576">
    <property type="entry name" value="Transthyretin"/>
    <property type="match status" value="1"/>
</dbReference>
<dbReference type="PROSITE" id="PS00769">
    <property type="entry name" value="TRANSTHYRETIN_2"/>
    <property type="match status" value="1"/>
</dbReference>
<feature type="binding site" evidence="7">
    <location>
        <position position="52"/>
    </location>
    <ligand>
        <name>substrate</name>
    </ligand>
</feature>
<dbReference type="InterPro" id="IPR023419">
    <property type="entry name" value="Transthyretin_CS"/>
</dbReference>
<keyword evidence="11" id="KW-1185">Reference proteome</keyword>
<dbReference type="SUPFAM" id="SSF49472">
    <property type="entry name" value="Transthyretin (synonym: prealbumin)"/>
    <property type="match status" value="1"/>
</dbReference>
<dbReference type="InterPro" id="IPR000895">
    <property type="entry name" value="Transthyretin/HIU_hydrolase"/>
</dbReference>
<feature type="domain" description="Transthyretin/hydroxyisourate hydrolase" evidence="9">
    <location>
        <begin position="6"/>
        <end position="120"/>
    </location>
</feature>
<dbReference type="PANTHER" id="PTHR10395:SF7">
    <property type="entry name" value="5-HYDROXYISOURATE HYDROLASE"/>
    <property type="match status" value="1"/>
</dbReference>
<dbReference type="CDD" id="cd05822">
    <property type="entry name" value="TLP_HIUase"/>
    <property type="match status" value="1"/>
</dbReference>
<evidence type="ECO:0000256" key="4">
    <source>
        <dbReference type="ARBA" id="ARBA00011881"/>
    </source>
</evidence>
<evidence type="ECO:0000256" key="7">
    <source>
        <dbReference type="PIRSR" id="PIRSR600895-51"/>
    </source>
</evidence>
<dbReference type="SMART" id="SM00095">
    <property type="entry name" value="TR_THY"/>
    <property type="match status" value="1"/>
</dbReference>
<dbReference type="Proteomes" id="UP000633219">
    <property type="component" value="Unassembled WGS sequence"/>
</dbReference>
<evidence type="ECO:0000313" key="11">
    <source>
        <dbReference type="Proteomes" id="UP000633219"/>
    </source>
</evidence>
<gene>
    <name evidence="10" type="primary">uraH</name>
    <name evidence="10" type="ORF">JJB09_21445</name>
</gene>
<evidence type="ECO:0000256" key="5">
    <source>
        <dbReference type="ARBA" id="ARBA00022631"/>
    </source>
</evidence>
<dbReference type="RefSeq" id="WP_201663128.1">
    <property type="nucleotide sequence ID" value="NZ_JAEQNC010000014.1"/>
</dbReference>
<dbReference type="PRINTS" id="PR00189">
    <property type="entry name" value="TRNSTHYRETIN"/>
</dbReference>
<feature type="binding site" evidence="7">
    <location>
        <position position="14"/>
    </location>
    <ligand>
        <name>substrate</name>
    </ligand>
</feature>
<evidence type="ECO:0000313" key="10">
    <source>
        <dbReference type="EMBL" id="MBL0374581.1"/>
    </source>
</evidence>
<dbReference type="GO" id="GO:0033971">
    <property type="term" value="F:hydroxyisourate hydrolase activity"/>
    <property type="evidence" value="ECO:0007669"/>
    <property type="project" value="UniProtKB-EC"/>
</dbReference>
<evidence type="ECO:0000256" key="1">
    <source>
        <dbReference type="ARBA" id="ARBA00001043"/>
    </source>
</evidence>
<comment type="caution">
    <text evidence="10">The sequence shown here is derived from an EMBL/GenBank/DDBJ whole genome shotgun (WGS) entry which is preliminary data.</text>
</comment>
<organism evidence="10 11">
    <name type="scientific">Rhizobium setariae</name>
    <dbReference type="NCBI Taxonomy" id="2801340"/>
    <lineage>
        <taxon>Bacteria</taxon>
        <taxon>Pseudomonadati</taxon>
        <taxon>Pseudomonadota</taxon>
        <taxon>Alphaproteobacteria</taxon>
        <taxon>Hyphomicrobiales</taxon>
        <taxon>Rhizobiaceae</taxon>
        <taxon>Rhizobium/Agrobacterium group</taxon>
        <taxon>Rhizobium</taxon>
    </lineage>
</organism>
<keyword evidence="5 8" id="KW-0659">Purine metabolism</keyword>
<dbReference type="InterPro" id="IPR014306">
    <property type="entry name" value="Hydroxyisourate_hydrolase"/>
</dbReference>
<comment type="subunit">
    <text evidence="4 8">Homotetramer.</text>
</comment>
<dbReference type="PANTHER" id="PTHR10395">
    <property type="entry name" value="URICASE AND TRANSTHYRETIN-RELATED"/>
    <property type="match status" value="1"/>
</dbReference>
<evidence type="ECO:0000256" key="8">
    <source>
        <dbReference type="RuleBase" id="RU361270"/>
    </source>
</evidence>
<comment type="function">
    <text evidence="2">Catalyzes the hydrolysis of 5-hydroxyisourate (HIU) to 2-oxo-4-hydroxy-4-carboxy-5-ureidoimidazoline (OHCU).</text>
</comment>
<sequence length="121" mass="13153">MQTQAANGGRLTTHVLDVARGKPAENLHIELFRIQGGLAEPLDSAKTNDDGRCDAPLLSGERMKPGVYELRFHAGNYLGRTTGGVPFLDVIPIRFGIADATAHYHVPLLLSPYSYSTYRGS</sequence>
<proteinExistence type="inferred from homology"/>
<dbReference type="AlphaFoldDB" id="A0A936YVL5"/>
<evidence type="ECO:0000256" key="3">
    <source>
        <dbReference type="ARBA" id="ARBA00009850"/>
    </source>
</evidence>
<evidence type="ECO:0000256" key="6">
    <source>
        <dbReference type="ARBA" id="ARBA00022801"/>
    </source>
</evidence>
<comment type="similarity">
    <text evidence="3 8">Belongs to the transthyretin family. 5-hydroxyisourate hydrolase subfamily.</text>
</comment>
<comment type="catalytic activity">
    <reaction evidence="1 8">
        <text>5-hydroxyisourate + H2O = 5-hydroxy-2-oxo-4-ureido-2,5-dihydro-1H-imidazole-5-carboxylate + H(+)</text>
        <dbReference type="Rhea" id="RHEA:23736"/>
        <dbReference type="ChEBI" id="CHEBI:15377"/>
        <dbReference type="ChEBI" id="CHEBI:15378"/>
        <dbReference type="ChEBI" id="CHEBI:18072"/>
        <dbReference type="ChEBI" id="CHEBI:58639"/>
        <dbReference type="EC" id="3.5.2.17"/>
    </reaction>
</comment>
<feature type="binding site" evidence="7">
    <location>
        <position position="118"/>
    </location>
    <ligand>
        <name>substrate</name>
    </ligand>
</feature>
<dbReference type="FunFam" id="2.60.40.180:FF:000005">
    <property type="entry name" value="5-hydroxyisourate hydrolase"/>
    <property type="match status" value="1"/>
</dbReference>
<protein>
    <recommendedName>
        <fullName evidence="8">5-hydroxyisourate hydrolase</fullName>
        <shortName evidence="8">HIU hydrolase</shortName>
        <shortName evidence="8">HIUHase</shortName>
        <ecNumber evidence="8">3.5.2.17</ecNumber>
    </recommendedName>
</protein>
<keyword evidence="6 8" id="KW-0378">Hydrolase</keyword>
<name>A0A936YVL5_9HYPH</name>
<accession>A0A936YVL5</accession>
<dbReference type="PROSITE" id="PS00768">
    <property type="entry name" value="TRANSTHYRETIN_1"/>
    <property type="match status" value="1"/>
</dbReference>
<evidence type="ECO:0000259" key="9">
    <source>
        <dbReference type="SMART" id="SM00095"/>
    </source>
</evidence>
<dbReference type="EC" id="3.5.2.17" evidence="8"/>
<dbReference type="GO" id="GO:0006144">
    <property type="term" value="P:purine nucleobase metabolic process"/>
    <property type="evidence" value="ECO:0007669"/>
    <property type="project" value="UniProtKB-KW"/>
</dbReference>
<dbReference type="Gene3D" id="2.60.40.180">
    <property type="entry name" value="Transthyretin/hydroxyisourate hydrolase domain"/>
    <property type="match status" value="1"/>
</dbReference>
<reference evidence="10" key="1">
    <citation type="submission" date="2021-01" db="EMBL/GenBank/DDBJ databases">
        <title>Rhizobium sp. strain KVB221 16S ribosomal RNA gene Genome sequencing and assembly.</title>
        <authorList>
            <person name="Kang M."/>
        </authorList>
    </citation>
    <scope>NUCLEOTIDE SEQUENCE</scope>
    <source>
        <strain evidence="10">KVB221</strain>
    </source>
</reference>
<dbReference type="InterPro" id="IPR023418">
    <property type="entry name" value="Thyroxine_BS"/>
</dbReference>
<dbReference type="InterPro" id="IPR023416">
    <property type="entry name" value="Transthyretin/HIU_hydrolase_d"/>
</dbReference>
<dbReference type="InterPro" id="IPR036817">
    <property type="entry name" value="Transthyretin/HIU_hydrolase_sf"/>
</dbReference>
<evidence type="ECO:0000256" key="2">
    <source>
        <dbReference type="ARBA" id="ARBA00002704"/>
    </source>
</evidence>
<dbReference type="NCBIfam" id="TIGR02962">
    <property type="entry name" value="hdxy_isourate"/>
    <property type="match status" value="1"/>
</dbReference>